<feature type="domain" description="FAD dependent oxidoreductase" evidence="6">
    <location>
        <begin position="7"/>
        <end position="340"/>
    </location>
</feature>
<evidence type="ECO:0000313" key="8">
    <source>
        <dbReference type="Proteomes" id="UP000009315"/>
    </source>
</evidence>
<dbReference type="GO" id="GO:0019563">
    <property type="term" value="P:glycerol catabolic process"/>
    <property type="evidence" value="ECO:0007669"/>
    <property type="project" value="UniProtKB-UniPathway"/>
</dbReference>
<dbReference type="UniPathway" id="UPA00618">
    <property type="reaction ID" value="UER00673"/>
</dbReference>
<dbReference type="GO" id="GO:0009331">
    <property type="term" value="C:glycerol-3-phosphate dehydrogenase (FAD) complex"/>
    <property type="evidence" value="ECO:0007669"/>
    <property type="project" value="InterPro"/>
</dbReference>
<sequence>MATEHVRVVVIGGGATGTGILRDLAQRGIPALLVEQGDLAHGTSSRFHGLLHSGARYAVKDQEAARECIEENMILRRIAPNCVEETGGLFVQLPEDDPQYTERWIAACAQAGIDCQEVDVKELVRQNPVLSREICRAFRVPDCAVDGFRILWSNVHAARRDGARVLTYHRVTAIHQKNGRVTGVTLVNQLNGQTTNVECEMVINAAGPWGGEVAAMAGLTVPVIKDKGTLVAYNHRLTNMVVNRLRPPGDGDIFVPHGTITILGTTSATVDDPGCTKPGYQEVLELIKIGQEMMPELADYRLIRAFAGVRPLYQENGAAGGRSVTRNFALLDHRQRDGLTGMVSIVGGKFTTFRLMAEKTVDLVAGQLGVQAPCRTAREPLTAPVPPELLERGKKVFGVPGAKKAADRLGDNFARLVEAVEKQPDKGKILCECEVVSLAEIELAAHSGDSFTLGDIRRKTRMGMGTCQGTFCGYRALGVLSAYPRFAGDHREYLNKFLQKRWRGMRPVLWGQQLREAQLSTGIYCTLLAMERMR</sequence>
<comment type="similarity">
    <text evidence="2">Belongs to the FAD-dependent glycerol-3-phosphate dehydrogenase family.</text>
</comment>
<organism evidence="7 8">
    <name type="scientific">Desulforamulus hydrothermalis Lam5 = DSM 18033</name>
    <dbReference type="NCBI Taxonomy" id="1121428"/>
    <lineage>
        <taxon>Bacteria</taxon>
        <taxon>Bacillati</taxon>
        <taxon>Bacillota</taxon>
        <taxon>Clostridia</taxon>
        <taxon>Eubacteriales</taxon>
        <taxon>Peptococcaceae</taxon>
        <taxon>Desulforamulus</taxon>
    </lineage>
</organism>
<dbReference type="Gene3D" id="3.50.50.60">
    <property type="entry name" value="FAD/NAD(P)-binding domain"/>
    <property type="match status" value="3"/>
</dbReference>
<dbReference type="GO" id="GO:0006072">
    <property type="term" value="P:glycerol-3-phosphate metabolic process"/>
    <property type="evidence" value="ECO:0007669"/>
    <property type="project" value="InterPro"/>
</dbReference>
<reference evidence="7 8" key="1">
    <citation type="journal article" date="2013" name="Genome Announc.">
        <title>Genome Sequence of the Sulfate-Reducing Bacterium Desulfotomaculum hydrothermale Lam5(T).</title>
        <authorList>
            <person name="Amin O."/>
            <person name="Fardeau M.L."/>
            <person name="Valette O."/>
            <person name="Hirschler-Rea A."/>
            <person name="Barbe V."/>
            <person name="Medigue C."/>
            <person name="Vacherie B."/>
            <person name="Ollivier B."/>
            <person name="Bertin P.N."/>
            <person name="Dolla A."/>
        </authorList>
    </citation>
    <scope>NUCLEOTIDE SEQUENCE [LARGE SCALE GENOMIC DNA]</scope>
    <source>
        <strain evidence="8">Lam5 / DSM 18033</strain>
    </source>
</reference>
<dbReference type="GO" id="GO:0050660">
    <property type="term" value="F:flavin adenine dinucleotide binding"/>
    <property type="evidence" value="ECO:0007669"/>
    <property type="project" value="InterPro"/>
</dbReference>
<comment type="cofactor">
    <cofactor evidence="1">
        <name>FAD</name>
        <dbReference type="ChEBI" id="CHEBI:57692"/>
    </cofactor>
</comment>
<keyword evidence="4" id="KW-0274">FAD</keyword>
<dbReference type="PANTHER" id="PTHR11985">
    <property type="entry name" value="GLYCEROL-3-PHOSPHATE DEHYDROGENASE"/>
    <property type="match status" value="1"/>
</dbReference>
<keyword evidence="3" id="KW-0285">Flavoprotein</keyword>
<dbReference type="RefSeq" id="WP_008412171.1">
    <property type="nucleotide sequence ID" value="NZ_CAOS01000011.1"/>
</dbReference>
<proteinExistence type="inferred from homology"/>
<protein>
    <submittedName>
        <fullName evidence="7">Anaerobic glycerol-3-phosphate dehydrogenase subunit A</fullName>
        <ecNumber evidence="7">1.1.5.3</ecNumber>
    </submittedName>
</protein>
<dbReference type="Pfam" id="PF01266">
    <property type="entry name" value="DAO"/>
    <property type="match status" value="1"/>
</dbReference>
<dbReference type="InterPro" id="IPR006076">
    <property type="entry name" value="FAD-dep_OxRdtase"/>
</dbReference>
<evidence type="ECO:0000256" key="3">
    <source>
        <dbReference type="ARBA" id="ARBA00022630"/>
    </source>
</evidence>
<dbReference type="InterPro" id="IPR041854">
    <property type="entry name" value="BFD-like_2Fe2S-bd_dom_sf"/>
</dbReference>
<dbReference type="eggNOG" id="COG0578">
    <property type="taxonomic scope" value="Bacteria"/>
</dbReference>
<dbReference type="PRINTS" id="PR01001">
    <property type="entry name" value="FADG3PDH"/>
</dbReference>
<evidence type="ECO:0000256" key="5">
    <source>
        <dbReference type="ARBA" id="ARBA00023002"/>
    </source>
</evidence>
<evidence type="ECO:0000313" key="7">
    <source>
        <dbReference type="EMBL" id="CCO08646.1"/>
    </source>
</evidence>
<dbReference type="Gene3D" id="1.10.10.1100">
    <property type="entry name" value="BFD-like [2Fe-2S]-binding domain"/>
    <property type="match status" value="1"/>
</dbReference>
<comment type="caution">
    <text evidence="7">The sequence shown here is derived from an EMBL/GenBank/DDBJ whole genome shotgun (WGS) entry which is preliminary data.</text>
</comment>
<dbReference type="InterPro" id="IPR036188">
    <property type="entry name" value="FAD/NAD-bd_sf"/>
</dbReference>
<keyword evidence="8" id="KW-1185">Reference proteome</keyword>
<dbReference type="Proteomes" id="UP000009315">
    <property type="component" value="Unassembled WGS sequence"/>
</dbReference>
<dbReference type="GO" id="GO:0004368">
    <property type="term" value="F:glycerol-3-phosphate dehydrogenase (quinone) activity"/>
    <property type="evidence" value="ECO:0007669"/>
    <property type="project" value="UniProtKB-EC"/>
</dbReference>
<evidence type="ECO:0000256" key="4">
    <source>
        <dbReference type="ARBA" id="ARBA00022827"/>
    </source>
</evidence>
<dbReference type="InterPro" id="IPR017752">
    <property type="entry name" value="G3P_DH_GlpA_su"/>
</dbReference>
<evidence type="ECO:0000256" key="1">
    <source>
        <dbReference type="ARBA" id="ARBA00001974"/>
    </source>
</evidence>
<dbReference type="GO" id="GO:0005886">
    <property type="term" value="C:plasma membrane"/>
    <property type="evidence" value="ECO:0007669"/>
    <property type="project" value="InterPro"/>
</dbReference>
<evidence type="ECO:0000259" key="6">
    <source>
        <dbReference type="Pfam" id="PF01266"/>
    </source>
</evidence>
<dbReference type="OrthoDB" id="9801699at2"/>
<dbReference type="STRING" id="1121428.DESHY_40196"/>
<dbReference type="AlphaFoldDB" id="K8EJ70"/>
<dbReference type="CDD" id="cd19946">
    <property type="entry name" value="GlpA-like_Fer2_BFD-like"/>
    <property type="match status" value="1"/>
</dbReference>
<dbReference type="NCBIfam" id="TIGR03377">
    <property type="entry name" value="glycerol3P_GlpA"/>
    <property type="match status" value="1"/>
</dbReference>
<dbReference type="NCBIfam" id="NF008313">
    <property type="entry name" value="PRK11101.1"/>
    <property type="match status" value="1"/>
</dbReference>
<accession>K8EJ70</accession>
<evidence type="ECO:0000256" key="2">
    <source>
        <dbReference type="ARBA" id="ARBA00007330"/>
    </source>
</evidence>
<dbReference type="GO" id="GO:0010181">
    <property type="term" value="F:FMN binding"/>
    <property type="evidence" value="ECO:0007669"/>
    <property type="project" value="InterPro"/>
</dbReference>
<dbReference type="EC" id="1.1.5.3" evidence="7"/>
<name>K8EJ70_9FIRM</name>
<dbReference type="InterPro" id="IPR000447">
    <property type="entry name" value="G3P_DH_FAD-dep"/>
</dbReference>
<gene>
    <name evidence="7" type="primary">glpA</name>
    <name evidence="7" type="ORF">DESHY_40196</name>
</gene>
<dbReference type="EMBL" id="CAOS01000011">
    <property type="protein sequence ID" value="CCO08646.1"/>
    <property type="molecule type" value="Genomic_DNA"/>
</dbReference>
<keyword evidence="5 7" id="KW-0560">Oxidoreductase</keyword>
<dbReference type="PANTHER" id="PTHR11985:SF15">
    <property type="entry name" value="GLYCEROL-3-PHOSPHATE DEHYDROGENASE, MITOCHONDRIAL"/>
    <property type="match status" value="1"/>
</dbReference>
<dbReference type="SUPFAM" id="SSF51905">
    <property type="entry name" value="FAD/NAD(P)-binding domain"/>
    <property type="match status" value="1"/>
</dbReference>